<dbReference type="Proteomes" id="UP001305414">
    <property type="component" value="Unassembled WGS sequence"/>
</dbReference>
<keyword evidence="2" id="KW-1185">Reference proteome</keyword>
<evidence type="ECO:0000313" key="1">
    <source>
        <dbReference type="EMBL" id="KAK5630400.1"/>
    </source>
</evidence>
<sequence>MSVNAKISREGLMISYILEWPNPTLPTDLDVLDTSAGDGQILIRCGDLVARHCGACSGNRSKSLNYGFGGREYGDEVDRICALAMKWSKQLRSAEQYNLDGAHS</sequence>
<organism evidence="1 2">
    <name type="scientific">Xylaria bambusicola</name>
    <dbReference type="NCBI Taxonomy" id="326684"/>
    <lineage>
        <taxon>Eukaryota</taxon>
        <taxon>Fungi</taxon>
        <taxon>Dikarya</taxon>
        <taxon>Ascomycota</taxon>
        <taxon>Pezizomycotina</taxon>
        <taxon>Sordariomycetes</taxon>
        <taxon>Xylariomycetidae</taxon>
        <taxon>Xylariales</taxon>
        <taxon>Xylariaceae</taxon>
        <taxon>Xylaria</taxon>
    </lineage>
</organism>
<evidence type="ECO:0000313" key="2">
    <source>
        <dbReference type="Proteomes" id="UP001305414"/>
    </source>
</evidence>
<comment type="caution">
    <text evidence="1">The sequence shown here is derived from an EMBL/GenBank/DDBJ whole genome shotgun (WGS) entry which is preliminary data.</text>
</comment>
<reference evidence="1 2" key="1">
    <citation type="submission" date="2023-10" db="EMBL/GenBank/DDBJ databases">
        <title>Draft genome sequence of Xylaria bambusicola isolate GMP-LS, the root and basal stem rot pathogen of sugarcane in Indonesia.</title>
        <authorList>
            <person name="Selvaraj P."/>
            <person name="Muralishankar V."/>
            <person name="Muruganantham S."/>
            <person name="Sp S."/>
            <person name="Haryani S."/>
            <person name="Lau K.J.X."/>
            <person name="Naqvi N.I."/>
        </authorList>
    </citation>
    <scope>NUCLEOTIDE SEQUENCE [LARGE SCALE GENOMIC DNA]</scope>
    <source>
        <strain evidence="1">GMP-LS</strain>
    </source>
</reference>
<protein>
    <submittedName>
        <fullName evidence="1">Uncharacterized protein</fullName>
    </submittedName>
</protein>
<gene>
    <name evidence="1" type="ORF">RRF57_006115</name>
</gene>
<accession>A0AAN7UDS0</accession>
<dbReference type="EMBL" id="JAWHQM010000016">
    <property type="protein sequence ID" value="KAK5630400.1"/>
    <property type="molecule type" value="Genomic_DNA"/>
</dbReference>
<name>A0AAN7UDS0_9PEZI</name>
<dbReference type="AlphaFoldDB" id="A0AAN7UDS0"/>
<proteinExistence type="predicted"/>